<name>A0A2D0J295_XENBU</name>
<evidence type="ECO:0000313" key="2">
    <source>
        <dbReference type="EMBL" id="PHM28468.1"/>
    </source>
</evidence>
<sequence length="164" mass="18433">MPQNPTVANHFQLISTLKRKSANSKAENKIAKVISVKKHHVSLMVDLMGKPVMNNLPVRFNMAKETHDPEIVSQKLLRLIGVWLEEAGAYTTEVQQQMLEFHVKSMVMRAKTKEPLPEVDYSLFDEISPESITLAAQVVESLPGLAAEEVYLLSVHFEIARSNP</sequence>
<organism evidence="2 3">
    <name type="scientific">Xenorhabdus budapestensis</name>
    <dbReference type="NCBI Taxonomy" id="290110"/>
    <lineage>
        <taxon>Bacteria</taxon>
        <taxon>Pseudomonadati</taxon>
        <taxon>Pseudomonadota</taxon>
        <taxon>Gammaproteobacteria</taxon>
        <taxon>Enterobacterales</taxon>
        <taxon>Morganellaceae</taxon>
        <taxon>Xenorhabdus</taxon>
    </lineage>
</organism>
<accession>A0A2D0J295</accession>
<dbReference type="Proteomes" id="UP000225833">
    <property type="component" value="Unassembled WGS sequence"/>
</dbReference>
<reference evidence="2 3" key="1">
    <citation type="journal article" date="2017" name="Nat. Microbiol.">
        <title>Natural product diversity associated with the nematode symbionts Photorhabdus and Xenorhabdus.</title>
        <authorList>
            <person name="Tobias N.J."/>
            <person name="Wolff H."/>
            <person name="Djahanschiri B."/>
            <person name="Grundmann F."/>
            <person name="Kronenwerth M."/>
            <person name="Shi Y.M."/>
            <person name="Simonyi S."/>
            <person name="Grun P."/>
            <person name="Shapiro-Ilan D."/>
            <person name="Pidot S.J."/>
            <person name="Stinear T.P."/>
            <person name="Ebersberger I."/>
            <person name="Bode H.B."/>
        </authorList>
    </citation>
    <scope>NUCLEOTIDE SEQUENCE [LARGE SCALE GENOMIC DNA]</scope>
    <source>
        <strain evidence="2 3">DSM 16342</strain>
    </source>
</reference>
<gene>
    <name evidence="2" type="ORF">Xbud_01477</name>
</gene>
<protein>
    <submittedName>
        <fullName evidence="2">Transcriptional antiterminator</fullName>
    </submittedName>
</protein>
<evidence type="ECO:0000259" key="1">
    <source>
        <dbReference type="PROSITE" id="PS51372"/>
    </source>
</evidence>
<dbReference type="NCBIfam" id="TIGR03582">
    <property type="entry name" value="EF_0829"/>
    <property type="match status" value="1"/>
</dbReference>
<dbReference type="EMBL" id="NIBS01000005">
    <property type="protein sequence ID" value="PHM28468.1"/>
    <property type="molecule type" value="Genomic_DNA"/>
</dbReference>
<dbReference type="AlphaFoldDB" id="A0A2D0J295"/>
<comment type="caution">
    <text evidence="2">The sequence shown here is derived from an EMBL/GenBank/DDBJ whole genome shotgun (WGS) entry which is preliminary data.</text>
</comment>
<evidence type="ECO:0000313" key="3">
    <source>
        <dbReference type="Proteomes" id="UP000225833"/>
    </source>
</evidence>
<dbReference type="InterPro" id="IPR011608">
    <property type="entry name" value="PRD"/>
</dbReference>
<dbReference type="GO" id="GO:0006355">
    <property type="term" value="P:regulation of DNA-templated transcription"/>
    <property type="evidence" value="ECO:0007669"/>
    <property type="project" value="InterPro"/>
</dbReference>
<feature type="domain" description="PRD" evidence="1">
    <location>
        <begin position="67"/>
        <end position="164"/>
    </location>
</feature>
<dbReference type="InterPro" id="IPR020044">
    <property type="entry name" value="PRD_EF0829/AHA3910"/>
</dbReference>
<dbReference type="PROSITE" id="PS51372">
    <property type="entry name" value="PRD_2"/>
    <property type="match status" value="1"/>
</dbReference>
<proteinExistence type="predicted"/>
<dbReference type="Gene3D" id="1.10.1790.10">
    <property type="entry name" value="PRD domain"/>
    <property type="match status" value="1"/>
</dbReference>